<evidence type="ECO:0000256" key="1">
    <source>
        <dbReference type="SAM" id="MobiDB-lite"/>
    </source>
</evidence>
<evidence type="ECO:0000313" key="2">
    <source>
        <dbReference type="EMBL" id="OMO50084.1"/>
    </source>
</evidence>
<sequence>MGRKGGLSTGDKSGEERAEEEGIAIDESKFRTKT</sequence>
<comment type="caution">
    <text evidence="2">The sequence shown here is derived from an EMBL/GenBank/DDBJ whole genome shotgun (WGS) entry which is preliminary data.</text>
</comment>
<dbReference type="Pfam" id="PF00477">
    <property type="entry name" value="LEA_5"/>
    <property type="match status" value="1"/>
</dbReference>
<evidence type="ECO:0000313" key="3">
    <source>
        <dbReference type="Proteomes" id="UP000188268"/>
    </source>
</evidence>
<keyword evidence="3" id="KW-1185">Reference proteome</keyword>
<organism evidence="2 3">
    <name type="scientific">Corchorus capsularis</name>
    <name type="common">Jute</name>
    <dbReference type="NCBI Taxonomy" id="210143"/>
    <lineage>
        <taxon>Eukaryota</taxon>
        <taxon>Viridiplantae</taxon>
        <taxon>Streptophyta</taxon>
        <taxon>Embryophyta</taxon>
        <taxon>Tracheophyta</taxon>
        <taxon>Spermatophyta</taxon>
        <taxon>Magnoliopsida</taxon>
        <taxon>eudicotyledons</taxon>
        <taxon>Gunneridae</taxon>
        <taxon>Pentapetalae</taxon>
        <taxon>rosids</taxon>
        <taxon>malvids</taxon>
        <taxon>Malvales</taxon>
        <taxon>Malvaceae</taxon>
        <taxon>Grewioideae</taxon>
        <taxon>Apeibeae</taxon>
        <taxon>Corchorus</taxon>
    </lineage>
</organism>
<dbReference type="Proteomes" id="UP000188268">
    <property type="component" value="Unassembled WGS sequence"/>
</dbReference>
<feature type="region of interest" description="Disordered" evidence="1">
    <location>
        <begin position="1"/>
        <end position="34"/>
    </location>
</feature>
<gene>
    <name evidence="2" type="ORF">CCACVL1_30650</name>
</gene>
<name>A0A1R3FW71_COCAP</name>
<dbReference type="EMBL" id="AWWV01016302">
    <property type="protein sequence ID" value="OMO50084.1"/>
    <property type="molecule type" value="Genomic_DNA"/>
</dbReference>
<reference evidence="2 3" key="1">
    <citation type="submission" date="2013-09" db="EMBL/GenBank/DDBJ databases">
        <title>Corchorus capsularis genome sequencing.</title>
        <authorList>
            <person name="Alam M."/>
            <person name="Haque M.S."/>
            <person name="Islam M.S."/>
            <person name="Emdad E.M."/>
            <person name="Islam M.M."/>
            <person name="Ahmed B."/>
            <person name="Halim A."/>
            <person name="Hossen Q.M.M."/>
            <person name="Hossain M.Z."/>
            <person name="Ahmed R."/>
            <person name="Khan M.M."/>
            <person name="Islam R."/>
            <person name="Rashid M.M."/>
            <person name="Khan S.A."/>
            <person name="Rahman M.S."/>
            <person name="Alam M."/>
        </authorList>
    </citation>
    <scope>NUCLEOTIDE SEQUENCE [LARGE SCALE GENOMIC DNA]</scope>
    <source>
        <strain evidence="3">cv. CVL-1</strain>
        <tissue evidence="2">Whole seedling</tissue>
    </source>
</reference>
<dbReference type="InterPro" id="IPR038956">
    <property type="entry name" value="LEA_5"/>
</dbReference>
<protein>
    <submittedName>
        <fullName evidence="2">Stress induced protein</fullName>
    </submittedName>
</protein>
<dbReference type="Gramene" id="OMO50084">
    <property type="protein sequence ID" value="OMO50084"/>
    <property type="gene ID" value="CCACVL1_30650"/>
</dbReference>
<proteinExistence type="predicted"/>
<dbReference type="AlphaFoldDB" id="A0A1R3FW71"/>
<accession>A0A1R3FW71</accession>